<reference evidence="2 3" key="1">
    <citation type="submission" date="2024-08" db="EMBL/GenBank/DDBJ databases">
        <title>Gnathostoma spinigerum genome.</title>
        <authorList>
            <person name="Gonzalez-Bertolin B."/>
            <person name="Monzon S."/>
            <person name="Zaballos A."/>
            <person name="Jimenez P."/>
            <person name="Dekumyoy P."/>
            <person name="Varona S."/>
            <person name="Cuesta I."/>
            <person name="Sumanam S."/>
            <person name="Adisakwattana P."/>
            <person name="Gasser R.B."/>
            <person name="Hernandez-Gonzalez A."/>
            <person name="Young N.D."/>
            <person name="Perteguer M.J."/>
        </authorList>
    </citation>
    <scope>NUCLEOTIDE SEQUENCE [LARGE SCALE GENOMIC DNA]</scope>
    <source>
        <strain evidence="2">AL3</strain>
        <tissue evidence="2">Liver</tissue>
    </source>
</reference>
<dbReference type="Proteomes" id="UP001608902">
    <property type="component" value="Unassembled WGS sequence"/>
</dbReference>
<feature type="domain" description="Polyprotein allergen nematode" evidence="1">
    <location>
        <begin position="80"/>
        <end position="179"/>
    </location>
</feature>
<dbReference type="InterPro" id="IPR032487">
    <property type="entry name" value="ABA-1_nematode"/>
</dbReference>
<dbReference type="Gene3D" id="1.10.533.30">
    <property type="entry name" value="Nematode polyprotein allergen ABA-1"/>
    <property type="match status" value="2"/>
</dbReference>
<name>A0ABD6F190_9BILA</name>
<keyword evidence="3" id="KW-1185">Reference proteome</keyword>
<protein>
    <recommendedName>
        <fullName evidence="1">Polyprotein allergen nematode domain-containing protein</fullName>
    </recommendedName>
</protein>
<sequence>MARTDVRNQLESKCNDFLQKISTEEELEKIQELKESGKTKLMRHKINSIIKRQKHVNRNQFGELQELCKPIWGVSRRMSRSIDDNYIQWIGWLNINERKEIDELKSQGVSFDEIKEKLIEFFKRREPDERRKIIEEYKMNCKSFFIELCSEDEVKLLAELYKAGKRQEVKEIIDSAIDRQAEPLRTQALRFQKVMTLHTFDMNFKFFRSIQCGTGDAGGITEVKIF</sequence>
<feature type="domain" description="Polyprotein allergen nematode" evidence="1">
    <location>
        <begin position="3"/>
        <end position="72"/>
    </location>
</feature>
<organism evidence="2 3">
    <name type="scientific">Gnathostoma spinigerum</name>
    <dbReference type="NCBI Taxonomy" id="75299"/>
    <lineage>
        <taxon>Eukaryota</taxon>
        <taxon>Metazoa</taxon>
        <taxon>Ecdysozoa</taxon>
        <taxon>Nematoda</taxon>
        <taxon>Chromadorea</taxon>
        <taxon>Rhabditida</taxon>
        <taxon>Spirurina</taxon>
        <taxon>Gnathostomatomorpha</taxon>
        <taxon>Gnathostomatoidea</taxon>
        <taxon>Gnathostomatidae</taxon>
        <taxon>Gnathostoma</taxon>
    </lineage>
</organism>
<evidence type="ECO:0000313" key="3">
    <source>
        <dbReference type="Proteomes" id="UP001608902"/>
    </source>
</evidence>
<gene>
    <name evidence="2" type="ORF">AB6A40_010167</name>
</gene>
<dbReference type="InterPro" id="IPR038289">
    <property type="entry name" value="DVA-1_sf"/>
</dbReference>
<dbReference type="AlphaFoldDB" id="A0ABD6F190"/>
<dbReference type="EMBL" id="JBGFUD010012344">
    <property type="protein sequence ID" value="MFH4983458.1"/>
    <property type="molecule type" value="Genomic_DNA"/>
</dbReference>
<dbReference type="Pfam" id="PF16469">
    <property type="entry name" value="NPA"/>
    <property type="match status" value="2"/>
</dbReference>
<proteinExistence type="predicted"/>
<evidence type="ECO:0000259" key="1">
    <source>
        <dbReference type="Pfam" id="PF16469"/>
    </source>
</evidence>
<accession>A0ABD6F190</accession>
<evidence type="ECO:0000313" key="2">
    <source>
        <dbReference type="EMBL" id="MFH4983458.1"/>
    </source>
</evidence>
<comment type="caution">
    <text evidence="2">The sequence shown here is derived from an EMBL/GenBank/DDBJ whole genome shotgun (WGS) entry which is preliminary data.</text>
</comment>